<evidence type="ECO:0000313" key="3">
    <source>
        <dbReference type="Proteomes" id="UP001153069"/>
    </source>
</evidence>
<feature type="chain" id="PRO_5040234058" evidence="1">
    <location>
        <begin position="18"/>
        <end position="198"/>
    </location>
</feature>
<gene>
    <name evidence="2" type="ORF">SEMRO_589_G171790.1</name>
</gene>
<evidence type="ECO:0000256" key="1">
    <source>
        <dbReference type="SAM" id="SignalP"/>
    </source>
</evidence>
<organism evidence="2 3">
    <name type="scientific">Seminavis robusta</name>
    <dbReference type="NCBI Taxonomy" id="568900"/>
    <lineage>
        <taxon>Eukaryota</taxon>
        <taxon>Sar</taxon>
        <taxon>Stramenopiles</taxon>
        <taxon>Ochrophyta</taxon>
        <taxon>Bacillariophyta</taxon>
        <taxon>Bacillariophyceae</taxon>
        <taxon>Bacillariophycidae</taxon>
        <taxon>Naviculales</taxon>
        <taxon>Naviculaceae</taxon>
        <taxon>Seminavis</taxon>
    </lineage>
</organism>
<proteinExistence type="predicted"/>
<dbReference type="OrthoDB" id="51071at2759"/>
<name>A0A9N8E2K6_9STRA</name>
<dbReference type="EMBL" id="CAICTM010000588">
    <property type="protein sequence ID" value="CAB9513411.1"/>
    <property type="molecule type" value="Genomic_DNA"/>
</dbReference>
<evidence type="ECO:0000313" key="2">
    <source>
        <dbReference type="EMBL" id="CAB9513411.1"/>
    </source>
</evidence>
<dbReference type="AlphaFoldDB" id="A0A9N8E2K6"/>
<keyword evidence="3" id="KW-1185">Reference proteome</keyword>
<protein>
    <submittedName>
        <fullName evidence="2">Uncharacterized protein</fullName>
    </submittedName>
</protein>
<feature type="signal peptide" evidence="1">
    <location>
        <begin position="1"/>
        <end position="17"/>
    </location>
</feature>
<reference evidence="2" key="1">
    <citation type="submission" date="2020-06" db="EMBL/GenBank/DDBJ databases">
        <authorList>
            <consortium name="Plant Systems Biology data submission"/>
        </authorList>
    </citation>
    <scope>NUCLEOTIDE SEQUENCE</scope>
    <source>
        <strain evidence="2">D6</strain>
    </source>
</reference>
<dbReference type="Proteomes" id="UP001153069">
    <property type="component" value="Unassembled WGS sequence"/>
</dbReference>
<comment type="caution">
    <text evidence="2">The sequence shown here is derived from an EMBL/GenBank/DDBJ whole genome shotgun (WGS) entry which is preliminary data.</text>
</comment>
<accession>A0A9N8E2K6</accession>
<sequence length="198" mass="21921">MKLSLLTLLVWSSCVSAFVTLPTTTVTPRVILHQASITAAESPAQAVVSNLLDNLLTEQDTNQCIKLLLHSSTHTWRSKIYDAVGAPSSADETKVATSIANAMAKPDNQFALLLGKAKETYVADFPTEAVETGGEGKCWLECRLYDKNNDGELLVVSGWDMQQNPVNGEWLIDRIDWQDFREAFYPGLGREEWARAFV</sequence>
<keyword evidence="1" id="KW-0732">Signal</keyword>